<dbReference type="EMBL" id="BAABHD010000014">
    <property type="protein sequence ID" value="GAA4451425.1"/>
    <property type="molecule type" value="Genomic_DNA"/>
</dbReference>
<comment type="caution">
    <text evidence="1">The sequence shown here is derived from an EMBL/GenBank/DDBJ whole genome shotgun (WGS) entry which is preliminary data.</text>
</comment>
<dbReference type="Proteomes" id="UP001501175">
    <property type="component" value="Unassembled WGS sequence"/>
</dbReference>
<dbReference type="InterPro" id="IPR011047">
    <property type="entry name" value="Quinoprotein_ADH-like_sf"/>
</dbReference>
<dbReference type="PANTHER" id="PTHR42754:SF1">
    <property type="entry name" value="LIPOPROTEIN"/>
    <property type="match status" value="1"/>
</dbReference>
<name>A0ABP8MJT3_9BACT</name>
<sequence length="402" mass="41782">MVASTDGGFLLTGTSLSGISGDKSENSKGDDDVWAIKIGANGMPQWNKTYGGTGMDFVNTAIPTRDGGFLLAGWSVSDVSGDKSEKKRGGLDCWLVKVDANGTRQWDKTLGGTGEEQATALVAMPDGGYLVGAYSFSPSSDDKSEDGYGGADYWLIKLDANGNIQFDKTLGGGKNDFLSALAPTPDGGFVLYGDSDSNSSGDKSENSKGQVDVWLVKVSADGTKQWDKTLGGSSLDYTLPINSIVVTSDGGLVFEATSNSGASGNKSEGSKGDYDYWLVKVDANGNKLWDKSFGTAGADMASALTASPDGGFLLGSRSSSGQSSDKSENGRGNVDYWLVKVGADGTRQWDKTLGGSGLDYLTSVVATTDGGFLAGGFSISNTSGEKSENSKGAEDFWIVKIN</sequence>
<gene>
    <name evidence="1" type="ORF">GCM10023189_13460</name>
</gene>
<protein>
    <submittedName>
        <fullName evidence="1">Lipoprotein</fullName>
    </submittedName>
</protein>
<dbReference type="SUPFAM" id="SSF50998">
    <property type="entry name" value="Quinoprotein alcohol dehydrogenase-like"/>
    <property type="match status" value="1"/>
</dbReference>
<reference evidence="2" key="1">
    <citation type="journal article" date="2019" name="Int. J. Syst. Evol. Microbiol.">
        <title>The Global Catalogue of Microorganisms (GCM) 10K type strain sequencing project: providing services to taxonomists for standard genome sequencing and annotation.</title>
        <authorList>
            <consortium name="The Broad Institute Genomics Platform"/>
            <consortium name="The Broad Institute Genome Sequencing Center for Infectious Disease"/>
            <person name="Wu L."/>
            <person name="Ma J."/>
        </authorList>
    </citation>
    <scope>NUCLEOTIDE SEQUENCE [LARGE SCALE GENOMIC DNA]</scope>
    <source>
        <strain evidence="2">JCM 17927</strain>
    </source>
</reference>
<dbReference type="RefSeq" id="WP_345241858.1">
    <property type="nucleotide sequence ID" value="NZ_BAABHD010000014.1"/>
</dbReference>
<evidence type="ECO:0000313" key="1">
    <source>
        <dbReference type="EMBL" id="GAA4451425.1"/>
    </source>
</evidence>
<accession>A0ABP8MJT3</accession>
<proteinExistence type="predicted"/>
<evidence type="ECO:0000313" key="2">
    <source>
        <dbReference type="Proteomes" id="UP001501175"/>
    </source>
</evidence>
<keyword evidence="1" id="KW-0449">Lipoprotein</keyword>
<organism evidence="1 2">
    <name type="scientific">Nibrella saemangeumensis</name>
    <dbReference type="NCBI Taxonomy" id="1084526"/>
    <lineage>
        <taxon>Bacteria</taxon>
        <taxon>Pseudomonadati</taxon>
        <taxon>Bacteroidota</taxon>
        <taxon>Cytophagia</taxon>
        <taxon>Cytophagales</taxon>
        <taxon>Spirosomataceae</taxon>
        <taxon>Nibrella</taxon>
    </lineage>
</organism>
<keyword evidence="2" id="KW-1185">Reference proteome</keyword>
<dbReference type="PANTHER" id="PTHR42754">
    <property type="entry name" value="ENDOGLUCANASE"/>
    <property type="match status" value="1"/>
</dbReference>